<evidence type="ECO:0000256" key="3">
    <source>
        <dbReference type="ARBA" id="ARBA00022729"/>
    </source>
</evidence>
<keyword evidence="6" id="KW-0472">Membrane</keyword>
<dbReference type="InterPro" id="IPR019931">
    <property type="entry name" value="LPXTG_anchor"/>
</dbReference>
<name>A0A2S9Q191_9ACTN</name>
<dbReference type="PROSITE" id="PS50847">
    <property type="entry name" value="GRAM_POS_ANCHORING"/>
    <property type="match status" value="1"/>
</dbReference>
<evidence type="ECO:0000256" key="4">
    <source>
        <dbReference type="ARBA" id="ARBA00023088"/>
    </source>
</evidence>
<dbReference type="NCBIfam" id="NF041528">
    <property type="entry name" value="strep_LAETG"/>
    <property type="match status" value="1"/>
</dbReference>
<dbReference type="EMBL" id="PVLV01000059">
    <property type="protein sequence ID" value="PRH80402.1"/>
    <property type="molecule type" value="Genomic_DNA"/>
</dbReference>
<evidence type="ECO:0000256" key="2">
    <source>
        <dbReference type="ARBA" id="ARBA00022525"/>
    </source>
</evidence>
<evidence type="ECO:0000256" key="1">
    <source>
        <dbReference type="ARBA" id="ARBA00022512"/>
    </source>
</evidence>
<dbReference type="AlphaFoldDB" id="A0A2S9Q191"/>
<feature type="region of interest" description="Disordered" evidence="5">
    <location>
        <begin position="241"/>
        <end position="281"/>
    </location>
</feature>
<proteinExistence type="predicted"/>
<evidence type="ECO:0000259" key="8">
    <source>
        <dbReference type="PROSITE" id="PS50847"/>
    </source>
</evidence>
<gene>
    <name evidence="9" type="ORF">C6N75_04405</name>
</gene>
<keyword evidence="3 7" id="KW-0732">Signal</keyword>
<dbReference type="NCBIfam" id="NF041527">
    <property type="entry name" value="SCO1860_LAETG"/>
    <property type="match status" value="1"/>
</dbReference>
<evidence type="ECO:0000256" key="6">
    <source>
        <dbReference type="SAM" id="Phobius"/>
    </source>
</evidence>
<organism evidence="9 10">
    <name type="scientific">Streptomyces solincola</name>
    <dbReference type="NCBI Taxonomy" id="2100817"/>
    <lineage>
        <taxon>Bacteria</taxon>
        <taxon>Bacillati</taxon>
        <taxon>Actinomycetota</taxon>
        <taxon>Actinomycetes</taxon>
        <taxon>Kitasatosporales</taxon>
        <taxon>Streptomycetaceae</taxon>
        <taxon>Streptomyces</taxon>
    </lineage>
</organism>
<evidence type="ECO:0000256" key="5">
    <source>
        <dbReference type="SAM" id="MobiDB-lite"/>
    </source>
</evidence>
<accession>A0A2S9Q191</accession>
<feature type="chain" id="PRO_5015392896" description="Gram-positive cocci surface proteins LPxTG domain-containing protein" evidence="7">
    <location>
        <begin position="32"/>
        <end position="311"/>
    </location>
</feature>
<sequence length="311" mass="31046">MNSDTFRLPAARRTAAAVTALAFTAGPLALAAPTAYATGGGEGKAGAAVLRTDLDTALLGGAVRVPLTATLNEVQAPASADKTALTVTLDGVDQGRPVQVLRADAATASATVDERRAEGRTELADARLHVPGLPLLPLLHVEQVTSRARCETGRQPVAEANVLGGVTVLGKRTTLSAGGPTRVAVPGVGEVTLQLSKTATTTRTAAATALSLDVAVDPLKLNVAKVTGSVVLAEATCETPKAPAAAAPDPEPAAPEPADPEPQTGAEPEQPDLAATGGSSTTPYLAGGAIALLAAGGGALALTRRTRAHRD</sequence>
<feature type="transmembrane region" description="Helical" evidence="6">
    <location>
        <begin position="284"/>
        <end position="303"/>
    </location>
</feature>
<dbReference type="Proteomes" id="UP000239322">
    <property type="component" value="Unassembled WGS sequence"/>
</dbReference>
<evidence type="ECO:0000313" key="10">
    <source>
        <dbReference type="Proteomes" id="UP000239322"/>
    </source>
</evidence>
<feature type="domain" description="Gram-positive cocci surface proteins LPxTG" evidence="8">
    <location>
        <begin position="273"/>
        <end position="311"/>
    </location>
</feature>
<reference evidence="9 10" key="1">
    <citation type="submission" date="2018-03" db="EMBL/GenBank/DDBJ databases">
        <title>Novel Streptomyces sp. from soil.</title>
        <authorList>
            <person name="Tan G.Y.A."/>
            <person name="Lee Z.Y."/>
        </authorList>
    </citation>
    <scope>NUCLEOTIDE SEQUENCE [LARGE SCALE GENOMIC DNA]</scope>
    <source>
        <strain evidence="9 10">ST5x</strain>
    </source>
</reference>
<dbReference type="NCBIfam" id="TIGR01167">
    <property type="entry name" value="LPXTG_anchor"/>
    <property type="match status" value="1"/>
</dbReference>
<feature type="signal peptide" evidence="7">
    <location>
        <begin position="1"/>
        <end position="31"/>
    </location>
</feature>
<dbReference type="NCBIfam" id="NF040603">
    <property type="entry name" value="choice_anch_P"/>
    <property type="match status" value="1"/>
</dbReference>
<keyword evidence="2" id="KW-0964">Secreted</keyword>
<dbReference type="OrthoDB" id="3853778at2"/>
<protein>
    <recommendedName>
        <fullName evidence="8">Gram-positive cocci surface proteins LPxTG domain-containing protein</fullName>
    </recommendedName>
</protein>
<keyword evidence="10" id="KW-1185">Reference proteome</keyword>
<evidence type="ECO:0000256" key="7">
    <source>
        <dbReference type="SAM" id="SignalP"/>
    </source>
</evidence>
<keyword evidence="4" id="KW-0572">Peptidoglycan-anchor</keyword>
<evidence type="ECO:0000313" key="9">
    <source>
        <dbReference type="EMBL" id="PRH80402.1"/>
    </source>
</evidence>
<keyword evidence="1" id="KW-0134">Cell wall</keyword>
<dbReference type="InterPro" id="IPR048202">
    <property type="entry name" value="SCO1860-like"/>
</dbReference>
<comment type="caution">
    <text evidence="9">The sequence shown here is derived from an EMBL/GenBank/DDBJ whole genome shotgun (WGS) entry which is preliminary data.</text>
</comment>
<keyword evidence="6" id="KW-0812">Transmembrane</keyword>
<keyword evidence="6" id="KW-1133">Transmembrane helix</keyword>
<dbReference type="RefSeq" id="WP_105867514.1">
    <property type="nucleotide sequence ID" value="NZ_PVLV01000059.1"/>
</dbReference>